<evidence type="ECO:0000313" key="2">
    <source>
        <dbReference type="Proteomes" id="UP000000420"/>
    </source>
</evidence>
<accession>A0A0H2X8N5</accession>
<organism evidence="1 2">
    <name type="scientific">Xanthomonas campestris pv. campestris (strain 8004)</name>
    <dbReference type="NCBI Taxonomy" id="314565"/>
    <lineage>
        <taxon>Bacteria</taxon>
        <taxon>Pseudomonadati</taxon>
        <taxon>Pseudomonadota</taxon>
        <taxon>Gammaproteobacteria</taxon>
        <taxon>Lysobacterales</taxon>
        <taxon>Lysobacteraceae</taxon>
        <taxon>Xanthomonas</taxon>
    </lineage>
</organism>
<sequence>MPGDNKSALCHRDGRVMTTFGYRDVPFRDGNGVVQNVLVGTCDVCGDAILIPAQSTPAIAAARKKVEHSLEVNIPATFVDALDAAIVRVTAHPSPDFRKQLLVYYVNRYAAGEEDSGELKRLINGTSVLLKSKTVPKRRLSMKFNGVIDGRIEKIREDTLLSKTDLVKSIAIKIYDDIVQPDEPKHHKALSEIADVLYA</sequence>
<protein>
    <submittedName>
        <fullName evidence="1">Uncharacterized protein</fullName>
    </submittedName>
</protein>
<reference evidence="1 2" key="1">
    <citation type="journal article" date="2005" name="Genome Res.">
        <title>Comparative and functional genomic analyses of the pathogenicity of phytopathogen Xanthomonas campestris pv. campestris.</title>
        <authorList>
            <person name="Qian W."/>
            <person name="Jia Y."/>
            <person name="Ren S.X."/>
            <person name="He Y.Q."/>
            <person name="Feng J.X."/>
            <person name="Lu L.F."/>
            <person name="Sun Q."/>
            <person name="Ying G."/>
            <person name="Tang D.J."/>
            <person name="Tang H."/>
            <person name="Wu W."/>
            <person name="Hao P."/>
            <person name="Wang L."/>
            <person name="Jiang B.L."/>
            <person name="Zeng S."/>
            <person name="Gu W.Y."/>
            <person name="Lu G."/>
            <person name="Rong L."/>
            <person name="Tian Y."/>
            <person name="Yao Z."/>
            <person name="Fu G."/>
            <person name="Chen B."/>
            <person name="Fang R."/>
            <person name="Qiang B."/>
            <person name="Chen Z."/>
            <person name="Zhao G.P."/>
            <person name="Tang J.L."/>
            <person name="He C."/>
        </authorList>
    </citation>
    <scope>NUCLEOTIDE SEQUENCE [LARGE SCALE GENOMIC DNA]</scope>
    <source>
        <strain evidence="1 2">8004</strain>
    </source>
</reference>
<dbReference type="KEGG" id="xcb:XC_2608"/>
<dbReference type="HOGENOM" id="CLU_1331007_0_0_6"/>
<dbReference type="Proteomes" id="UP000000420">
    <property type="component" value="Chromosome"/>
</dbReference>
<name>A0A0H2X8N5_XANC8</name>
<evidence type="ECO:0000313" key="1">
    <source>
        <dbReference type="EMBL" id="AAY49657.1"/>
    </source>
</evidence>
<gene>
    <name evidence="1" type="ordered locus">XC_2608</name>
</gene>
<proteinExistence type="predicted"/>
<dbReference type="EMBL" id="CP000050">
    <property type="protein sequence ID" value="AAY49657.1"/>
    <property type="molecule type" value="Genomic_DNA"/>
</dbReference>
<dbReference type="AlphaFoldDB" id="A0A0H2X8N5"/>